<evidence type="ECO:0000256" key="4">
    <source>
        <dbReference type="ARBA" id="ARBA00022679"/>
    </source>
</evidence>
<comment type="subcellular location">
    <subcellularLocation>
        <location evidence="1">Golgi apparatus membrane</location>
        <topology evidence="1">Single-pass type II membrane protein</topology>
    </subcellularLocation>
</comment>
<keyword evidence="8" id="KW-1185">Reference proteome</keyword>
<organism evidence="7 8">
    <name type="scientific">Spirodela intermedia</name>
    <name type="common">Intermediate duckweed</name>
    <dbReference type="NCBI Taxonomy" id="51605"/>
    <lineage>
        <taxon>Eukaryota</taxon>
        <taxon>Viridiplantae</taxon>
        <taxon>Streptophyta</taxon>
        <taxon>Embryophyta</taxon>
        <taxon>Tracheophyta</taxon>
        <taxon>Spermatophyta</taxon>
        <taxon>Magnoliopsida</taxon>
        <taxon>Liliopsida</taxon>
        <taxon>Araceae</taxon>
        <taxon>Lemnoideae</taxon>
        <taxon>Spirodela</taxon>
    </lineage>
</organism>
<evidence type="ECO:0000313" key="8">
    <source>
        <dbReference type="Proteomes" id="UP000663760"/>
    </source>
</evidence>
<dbReference type="PANTHER" id="PTHR20961">
    <property type="entry name" value="GLYCOSYLTRANSFERASE"/>
    <property type="match status" value="1"/>
</dbReference>
<dbReference type="AlphaFoldDB" id="A0A7I8JX98"/>
<name>A0A7I8JX98_SPIIN</name>
<comment type="pathway">
    <text evidence="2">Glycan metabolism.</text>
</comment>
<dbReference type="GO" id="GO:0016763">
    <property type="term" value="F:pentosyltransferase activity"/>
    <property type="evidence" value="ECO:0007669"/>
    <property type="project" value="UniProtKB-ARBA"/>
</dbReference>
<dbReference type="GO" id="GO:0000139">
    <property type="term" value="C:Golgi membrane"/>
    <property type="evidence" value="ECO:0007669"/>
    <property type="project" value="UniProtKB-SubCell"/>
</dbReference>
<proteinExistence type="predicted"/>
<evidence type="ECO:0000259" key="6">
    <source>
        <dbReference type="Pfam" id="PF04577"/>
    </source>
</evidence>
<sequence length="382" mass="42813">MSTIHELDLVVLNSSGGAGAAAAAHRCDVVHGVPAVVFSTGGYTGNLYHEFNDGLIPLFITSLRYNRRVVFVILEYHSWWLTKYGDVLSQLSAFPPIDFSGDHRTHCFPEVTVGLRIHDELAVDPSLTYPANQTILDFRRLLDAAYLPRIQALQRAEEKKKAAAAAAAAAAPAAVADEEKSPPKLLIISRNGSRGLENEKELKELCEEMGFKVAVLLPKRTTELAKIYRKLNSSDAMVGVHGAAMTHLLFMRPGAVFIQVVPLGTAWAAEAYYGDPAKKMGLKYIPYRIKPSESSLSRVYEKDDPVLRDPTAVAGKGWEVTKRVYLDGQTVRLDLNRFLKRLTRAYRHIMARRMAEDHSSLSWNENWLTRQQREQRRRRSAI</sequence>
<gene>
    <name evidence="7" type="ORF">SI8410_01000719</name>
</gene>
<evidence type="ECO:0000256" key="1">
    <source>
        <dbReference type="ARBA" id="ARBA00004323"/>
    </source>
</evidence>
<dbReference type="EMBL" id="LR746264">
    <property type="protein sequence ID" value="CAA7388510.1"/>
    <property type="molecule type" value="Genomic_DNA"/>
</dbReference>
<keyword evidence="4" id="KW-0808">Transferase</keyword>
<evidence type="ECO:0000313" key="7">
    <source>
        <dbReference type="EMBL" id="CAA7388510.1"/>
    </source>
</evidence>
<evidence type="ECO:0000256" key="5">
    <source>
        <dbReference type="ARBA" id="ARBA00023180"/>
    </source>
</evidence>
<keyword evidence="3" id="KW-0328">Glycosyltransferase</keyword>
<dbReference type="Pfam" id="PF04577">
    <property type="entry name" value="Glyco_transf_61"/>
    <property type="match status" value="1"/>
</dbReference>
<evidence type="ECO:0000256" key="3">
    <source>
        <dbReference type="ARBA" id="ARBA00022676"/>
    </source>
</evidence>
<reference evidence="7" key="1">
    <citation type="submission" date="2020-02" db="EMBL/GenBank/DDBJ databases">
        <authorList>
            <person name="Scholz U."/>
            <person name="Mascher M."/>
            <person name="Fiebig A."/>
        </authorList>
    </citation>
    <scope>NUCLEOTIDE SEQUENCE</scope>
</reference>
<protein>
    <recommendedName>
        <fullName evidence="6">Glycosyltransferase 61 catalytic domain-containing protein</fullName>
    </recommendedName>
</protein>
<dbReference type="InterPro" id="IPR049625">
    <property type="entry name" value="Glyco_transf_61_cat"/>
</dbReference>
<dbReference type="OrthoDB" id="529273at2759"/>
<dbReference type="InterPro" id="IPR007657">
    <property type="entry name" value="Glycosyltransferase_61"/>
</dbReference>
<keyword evidence="5" id="KW-0325">Glycoprotein</keyword>
<dbReference type="Proteomes" id="UP000663760">
    <property type="component" value="Chromosome 1"/>
</dbReference>
<accession>A0A7I8JX98</accession>
<evidence type="ECO:0000256" key="2">
    <source>
        <dbReference type="ARBA" id="ARBA00004881"/>
    </source>
</evidence>
<dbReference type="PANTHER" id="PTHR20961:SF124">
    <property type="entry name" value="GLYCOSYLTRANSFERASE"/>
    <property type="match status" value="1"/>
</dbReference>
<feature type="domain" description="Glycosyltransferase 61 catalytic" evidence="6">
    <location>
        <begin position="169"/>
        <end position="258"/>
    </location>
</feature>